<evidence type="ECO:0000313" key="3">
    <source>
        <dbReference type="Proteomes" id="UP001189429"/>
    </source>
</evidence>
<evidence type="ECO:0000256" key="1">
    <source>
        <dbReference type="SAM" id="MobiDB-lite"/>
    </source>
</evidence>
<comment type="caution">
    <text evidence="2">The sequence shown here is derived from an EMBL/GenBank/DDBJ whole genome shotgun (WGS) entry which is preliminary data.</text>
</comment>
<keyword evidence="3" id="KW-1185">Reference proteome</keyword>
<evidence type="ECO:0000313" key="2">
    <source>
        <dbReference type="EMBL" id="CAK0902160.1"/>
    </source>
</evidence>
<dbReference type="Proteomes" id="UP001189429">
    <property type="component" value="Unassembled WGS sequence"/>
</dbReference>
<dbReference type="EMBL" id="CAUYUJ010021030">
    <property type="protein sequence ID" value="CAK0902160.1"/>
    <property type="molecule type" value="Genomic_DNA"/>
</dbReference>
<feature type="compositionally biased region" description="Gly residues" evidence="1">
    <location>
        <begin position="87"/>
        <end position="96"/>
    </location>
</feature>
<proteinExistence type="predicted"/>
<feature type="region of interest" description="Disordered" evidence="1">
    <location>
        <begin position="87"/>
        <end position="121"/>
    </location>
</feature>
<organism evidence="2 3">
    <name type="scientific">Prorocentrum cordatum</name>
    <dbReference type="NCBI Taxonomy" id="2364126"/>
    <lineage>
        <taxon>Eukaryota</taxon>
        <taxon>Sar</taxon>
        <taxon>Alveolata</taxon>
        <taxon>Dinophyceae</taxon>
        <taxon>Prorocentrales</taxon>
        <taxon>Prorocentraceae</taxon>
        <taxon>Prorocentrum</taxon>
    </lineage>
</organism>
<reference evidence="2" key="1">
    <citation type="submission" date="2023-10" db="EMBL/GenBank/DDBJ databases">
        <authorList>
            <person name="Chen Y."/>
            <person name="Shah S."/>
            <person name="Dougan E. K."/>
            <person name="Thang M."/>
            <person name="Chan C."/>
        </authorList>
    </citation>
    <scope>NUCLEOTIDE SEQUENCE [LARGE SCALE GENOMIC DNA]</scope>
</reference>
<gene>
    <name evidence="2" type="ORF">PCOR1329_LOCUS78855</name>
</gene>
<name>A0ABN9XVC1_9DINO</name>
<feature type="compositionally biased region" description="Basic and acidic residues" evidence="1">
    <location>
        <begin position="102"/>
        <end position="112"/>
    </location>
</feature>
<protein>
    <submittedName>
        <fullName evidence="2">Uncharacterized protein</fullName>
    </submittedName>
</protein>
<feature type="non-terminal residue" evidence="2">
    <location>
        <position position="1"/>
    </location>
</feature>
<accession>A0ABN9XVC1</accession>
<sequence length="121" mass="12502">WHCDGVTLRFLRYAALKDRCSLVGKFHAKKGGISAGSSAERHQEEATRAMTGMLDEFASQYARLAAPGEAASCGLIWRSGAGGAEGGCASGGGGAGGKRKRDSVEEGAEKRSRVSTARLGA</sequence>